<gene>
    <name evidence="1" type="ORF">GCM10011583_55330</name>
</gene>
<accession>A0ABQ2ELT9</accession>
<organism evidence="1 2">
    <name type="scientific">Streptomyces camponoticapitis</name>
    <dbReference type="NCBI Taxonomy" id="1616125"/>
    <lineage>
        <taxon>Bacteria</taxon>
        <taxon>Bacillati</taxon>
        <taxon>Actinomycetota</taxon>
        <taxon>Actinomycetes</taxon>
        <taxon>Kitasatosporales</taxon>
        <taxon>Streptomycetaceae</taxon>
        <taxon>Streptomyces</taxon>
    </lineage>
</organism>
<dbReference type="EMBL" id="BMMV01000021">
    <property type="protein sequence ID" value="GGK16350.1"/>
    <property type="molecule type" value="Genomic_DNA"/>
</dbReference>
<evidence type="ECO:0000313" key="2">
    <source>
        <dbReference type="Proteomes" id="UP000660265"/>
    </source>
</evidence>
<sequence length="182" mass="19921">MDATATALLVTVVGAAMTTVTALLTQSRIDRSRREERREAGRRQLEERCLQERQELLGARRSEYAALNTSARQYLTALSDHAHALGRGAGAETGVGASADLEETRAAYRDCYSQLQLTLPEPLLESVRSTNRSLNAIYGVLMRINHGMARTGETVDDVKLHIAGLWSELGELRAGLRADLAD</sequence>
<keyword evidence="2" id="KW-1185">Reference proteome</keyword>
<protein>
    <submittedName>
        <fullName evidence="1">Uncharacterized protein</fullName>
    </submittedName>
</protein>
<dbReference type="RefSeq" id="WP_189110284.1">
    <property type="nucleotide sequence ID" value="NZ_BMMV01000021.1"/>
</dbReference>
<evidence type="ECO:0000313" key="1">
    <source>
        <dbReference type="EMBL" id="GGK16350.1"/>
    </source>
</evidence>
<proteinExistence type="predicted"/>
<reference evidence="2" key="1">
    <citation type="journal article" date="2019" name="Int. J. Syst. Evol. Microbiol.">
        <title>The Global Catalogue of Microorganisms (GCM) 10K type strain sequencing project: providing services to taxonomists for standard genome sequencing and annotation.</title>
        <authorList>
            <consortium name="The Broad Institute Genomics Platform"/>
            <consortium name="The Broad Institute Genome Sequencing Center for Infectious Disease"/>
            <person name="Wu L."/>
            <person name="Ma J."/>
        </authorList>
    </citation>
    <scope>NUCLEOTIDE SEQUENCE [LARGE SCALE GENOMIC DNA]</scope>
    <source>
        <strain evidence="2">CGMCC 4.7275</strain>
    </source>
</reference>
<name>A0ABQ2ELT9_9ACTN</name>
<comment type="caution">
    <text evidence="1">The sequence shown here is derived from an EMBL/GenBank/DDBJ whole genome shotgun (WGS) entry which is preliminary data.</text>
</comment>
<dbReference type="Proteomes" id="UP000660265">
    <property type="component" value="Unassembled WGS sequence"/>
</dbReference>